<reference evidence="1 2" key="1">
    <citation type="journal article" date="2015" name="Int. J. Syst. Evol. Microbiol.">
        <title>Sphingomonas hengshuiensis sp. nov., isolated from lake wetland.</title>
        <authorList>
            <person name="Wei S."/>
            <person name="Wang T."/>
            <person name="Liu H."/>
            <person name="Zhang C."/>
            <person name="Guo J."/>
            <person name="Wang Q."/>
            <person name="Liang K."/>
            <person name="Zhang Z."/>
        </authorList>
    </citation>
    <scope>NUCLEOTIDE SEQUENCE [LARGE SCALE GENOMIC DNA]</scope>
    <source>
        <strain evidence="1 2">WHSC-8</strain>
    </source>
</reference>
<accession>A0A7U4JAY3</accession>
<dbReference type="KEGG" id="sphi:TS85_19325"/>
<dbReference type="AlphaFoldDB" id="A0A7U4JAY3"/>
<evidence type="ECO:0000313" key="2">
    <source>
        <dbReference type="Proteomes" id="UP000032300"/>
    </source>
</evidence>
<sequence>MDYVDQIFERTTVTLDGNSYRNCTFRDVVLKYAGTGVDMEGCRMDRFSWQLDGALAGGLFTLYQLFGTEGMLTIIRGFVEPGDTREVIEI</sequence>
<dbReference type="RefSeq" id="WP_044334388.1">
    <property type="nucleotide sequence ID" value="NZ_CP010836.1"/>
</dbReference>
<keyword evidence="2" id="KW-1185">Reference proteome</keyword>
<dbReference type="OrthoDB" id="2623511at2"/>
<reference evidence="1 2" key="2">
    <citation type="submission" date="2015-02" db="EMBL/GenBank/DDBJ databases">
        <title>The complete genome of Sphingomonas hengshuiensis sp. WHSC-8 isolated from soil of Hengshui Lake.</title>
        <authorList>
            <person name="Wei S."/>
            <person name="Guo J."/>
            <person name="Su C."/>
            <person name="Wu R."/>
            <person name="Zhang Z."/>
            <person name="Liang K."/>
            <person name="Li H."/>
            <person name="Wang T."/>
            <person name="Liu H."/>
            <person name="Zhang C."/>
            <person name="Li Z."/>
            <person name="Wang Q."/>
            <person name="Meng J."/>
        </authorList>
    </citation>
    <scope>NUCLEOTIDE SEQUENCE [LARGE SCALE GENOMIC DNA]</scope>
    <source>
        <strain evidence="1 2">WHSC-8</strain>
    </source>
</reference>
<evidence type="ECO:0000313" key="1">
    <source>
        <dbReference type="EMBL" id="AJP73476.1"/>
    </source>
</evidence>
<protein>
    <submittedName>
        <fullName evidence="1">Uncharacterized protein</fullName>
    </submittedName>
</protein>
<organism evidence="1 2">
    <name type="scientific">Sphingomonas hengshuiensis</name>
    <dbReference type="NCBI Taxonomy" id="1609977"/>
    <lineage>
        <taxon>Bacteria</taxon>
        <taxon>Pseudomonadati</taxon>
        <taxon>Pseudomonadota</taxon>
        <taxon>Alphaproteobacteria</taxon>
        <taxon>Sphingomonadales</taxon>
        <taxon>Sphingomonadaceae</taxon>
        <taxon>Sphingomonas</taxon>
    </lineage>
</organism>
<dbReference type="EMBL" id="CP010836">
    <property type="protein sequence ID" value="AJP73476.1"/>
    <property type="molecule type" value="Genomic_DNA"/>
</dbReference>
<proteinExistence type="predicted"/>
<dbReference type="Proteomes" id="UP000032300">
    <property type="component" value="Chromosome"/>
</dbReference>
<gene>
    <name evidence="1" type="ORF">TS85_19325</name>
</gene>
<name>A0A7U4JAY3_9SPHN</name>